<feature type="region of interest" description="Disordered" evidence="1">
    <location>
        <begin position="1"/>
        <end position="136"/>
    </location>
</feature>
<feature type="compositionally biased region" description="Polar residues" evidence="1">
    <location>
        <begin position="117"/>
        <end position="130"/>
    </location>
</feature>
<accession>A0ABD2QLY7</accession>
<comment type="caution">
    <text evidence="2">The sequence shown here is derived from an EMBL/GenBank/DDBJ whole genome shotgun (WGS) entry which is preliminary data.</text>
</comment>
<organism evidence="2 3">
    <name type="scientific">Cichlidogyrus casuarinus</name>
    <dbReference type="NCBI Taxonomy" id="1844966"/>
    <lineage>
        <taxon>Eukaryota</taxon>
        <taxon>Metazoa</taxon>
        <taxon>Spiralia</taxon>
        <taxon>Lophotrochozoa</taxon>
        <taxon>Platyhelminthes</taxon>
        <taxon>Monogenea</taxon>
        <taxon>Monopisthocotylea</taxon>
        <taxon>Dactylogyridea</taxon>
        <taxon>Ancyrocephalidae</taxon>
        <taxon>Cichlidogyrus</taxon>
    </lineage>
</organism>
<feature type="compositionally biased region" description="Basic and acidic residues" evidence="1">
    <location>
        <begin position="1"/>
        <end position="11"/>
    </location>
</feature>
<feature type="compositionally biased region" description="Acidic residues" evidence="1">
    <location>
        <begin position="47"/>
        <end position="57"/>
    </location>
</feature>
<dbReference type="Proteomes" id="UP001626550">
    <property type="component" value="Unassembled WGS sequence"/>
</dbReference>
<name>A0ABD2QLY7_9PLAT</name>
<feature type="region of interest" description="Disordered" evidence="1">
    <location>
        <begin position="291"/>
        <end position="365"/>
    </location>
</feature>
<feature type="region of interest" description="Disordered" evidence="1">
    <location>
        <begin position="151"/>
        <end position="208"/>
    </location>
</feature>
<protein>
    <submittedName>
        <fullName evidence="2">Uncharacterized protein</fullName>
    </submittedName>
</protein>
<proteinExistence type="predicted"/>
<feature type="compositionally biased region" description="Polar residues" evidence="1">
    <location>
        <begin position="75"/>
        <end position="84"/>
    </location>
</feature>
<gene>
    <name evidence="2" type="ORF">Ciccas_001184</name>
</gene>
<sequence>MKLDLTDKELQSMKPLKKQSRMDKGFLNLLEMDDLEEAVNGNSSEMTSEEELEEEEDKNSVIVVDTSSDEETEKPSNGTLSSPAELNGQPHEKEKCGPTAGLEESINWQEKAAIEPDQNSCGTYQSQQQAWAERLESDAKENNCVTKALDAVAGKSEVDISQPESRVSDQGYDTESKSPTSSDRQDEQESKLSTQASPKKDLTYKEPISPKMLQSAQCQHIESTLSSVAAQTVQYCQELVAVTSLSSQQVALPSIQARKTLLNTAETELEQVPEEQVTEFNAVVQHSPLTASTVPDESSQIKTVHVHEPEIKSPVPEKVTSTPKKRSSGSKIQDVIDMLRIKAASSSNTSPFPSAEKSNESGNGL</sequence>
<keyword evidence="3" id="KW-1185">Reference proteome</keyword>
<dbReference type="AlphaFoldDB" id="A0ABD2QLY7"/>
<feature type="compositionally biased region" description="Polar residues" evidence="1">
    <location>
        <begin position="171"/>
        <end position="182"/>
    </location>
</feature>
<dbReference type="EMBL" id="JBJKFK010000073">
    <property type="protein sequence ID" value="KAL3320152.1"/>
    <property type="molecule type" value="Genomic_DNA"/>
</dbReference>
<reference evidence="2 3" key="1">
    <citation type="submission" date="2024-11" db="EMBL/GenBank/DDBJ databases">
        <title>Adaptive evolution of stress response genes in parasites aligns with host niche diversity.</title>
        <authorList>
            <person name="Hahn C."/>
            <person name="Resl P."/>
        </authorList>
    </citation>
    <scope>NUCLEOTIDE SEQUENCE [LARGE SCALE GENOMIC DNA]</scope>
    <source>
        <strain evidence="2">EGGRZ-B1_66</strain>
        <tissue evidence="2">Body</tissue>
    </source>
</reference>
<evidence type="ECO:0000313" key="3">
    <source>
        <dbReference type="Proteomes" id="UP001626550"/>
    </source>
</evidence>
<evidence type="ECO:0000256" key="1">
    <source>
        <dbReference type="SAM" id="MobiDB-lite"/>
    </source>
</evidence>
<feature type="compositionally biased region" description="Polar residues" evidence="1">
    <location>
        <begin position="291"/>
        <end position="302"/>
    </location>
</feature>
<evidence type="ECO:0000313" key="2">
    <source>
        <dbReference type="EMBL" id="KAL3320152.1"/>
    </source>
</evidence>